<evidence type="ECO:0000259" key="10">
    <source>
        <dbReference type="Pfam" id="PF00345"/>
    </source>
</evidence>
<comment type="caution">
    <text evidence="12">The sequence shown here is derived from an EMBL/GenBank/DDBJ whole genome shotgun (WGS) entry which is preliminary data.</text>
</comment>
<dbReference type="SUPFAM" id="SSF49584">
    <property type="entry name" value="Periplasmic chaperone C-domain"/>
    <property type="match status" value="1"/>
</dbReference>
<keyword evidence="3" id="KW-1029">Fimbrium biogenesis</keyword>
<dbReference type="GO" id="GO:0071555">
    <property type="term" value="P:cell wall organization"/>
    <property type="evidence" value="ECO:0007669"/>
    <property type="project" value="InterPro"/>
</dbReference>
<feature type="domain" description="Pili assembly chaperone N-terminal" evidence="10">
    <location>
        <begin position="30"/>
        <end position="150"/>
    </location>
</feature>
<proteinExistence type="inferred from homology"/>
<evidence type="ECO:0000256" key="2">
    <source>
        <dbReference type="ARBA" id="ARBA00007399"/>
    </source>
</evidence>
<keyword evidence="4 9" id="KW-0732">Signal</keyword>
<dbReference type="FunFam" id="2.60.40.10:FF:000458">
    <property type="entry name" value="Molecular chaperone FimC"/>
    <property type="match status" value="1"/>
</dbReference>
<feature type="signal peptide" evidence="9">
    <location>
        <begin position="1"/>
        <end position="28"/>
    </location>
</feature>
<dbReference type="PANTHER" id="PTHR30251">
    <property type="entry name" value="PILUS ASSEMBLY CHAPERONE"/>
    <property type="match status" value="1"/>
</dbReference>
<keyword evidence="7" id="KW-0393">Immunoglobulin domain</keyword>
<dbReference type="PRINTS" id="PR00969">
    <property type="entry name" value="CHAPERONPILI"/>
</dbReference>
<organism evidence="12 13">
    <name type="scientific">Candidatus Pantoea gossypiicola</name>
    <dbReference type="NCBI Taxonomy" id="2608008"/>
    <lineage>
        <taxon>Bacteria</taxon>
        <taxon>Pseudomonadati</taxon>
        <taxon>Pseudomonadota</taxon>
        <taxon>Gammaproteobacteria</taxon>
        <taxon>Enterobacterales</taxon>
        <taxon>Erwiniaceae</taxon>
        <taxon>Pantoea</taxon>
    </lineage>
</organism>
<keyword evidence="5" id="KW-0574">Periplasm</keyword>
<keyword evidence="6 8" id="KW-0143">Chaperone</keyword>
<name>A0AB34CJ01_9GAMM</name>
<accession>A0AB34CJ01</accession>
<dbReference type="Pfam" id="PF02753">
    <property type="entry name" value="PapD_C"/>
    <property type="match status" value="1"/>
</dbReference>
<evidence type="ECO:0000256" key="8">
    <source>
        <dbReference type="RuleBase" id="RU003918"/>
    </source>
</evidence>
<dbReference type="InterPro" id="IPR018046">
    <property type="entry name" value="Pili_assmbl_chaperone_CS"/>
</dbReference>
<dbReference type="GO" id="GO:0030288">
    <property type="term" value="C:outer membrane-bounded periplasmic space"/>
    <property type="evidence" value="ECO:0007669"/>
    <property type="project" value="InterPro"/>
</dbReference>
<dbReference type="EMBL" id="VWVM01000009">
    <property type="protein sequence ID" value="KAA6123681.1"/>
    <property type="molecule type" value="Genomic_DNA"/>
</dbReference>
<dbReference type="PROSITE" id="PS00635">
    <property type="entry name" value="PILI_CHAPERONE"/>
    <property type="match status" value="1"/>
</dbReference>
<feature type="domain" description="Pili assembly chaperone C-terminal" evidence="11">
    <location>
        <begin position="172"/>
        <end position="226"/>
    </location>
</feature>
<evidence type="ECO:0000259" key="11">
    <source>
        <dbReference type="Pfam" id="PF02753"/>
    </source>
</evidence>
<gene>
    <name evidence="12" type="ORF">F3I20_13685</name>
</gene>
<dbReference type="InterPro" id="IPR013783">
    <property type="entry name" value="Ig-like_fold"/>
</dbReference>
<evidence type="ECO:0000256" key="1">
    <source>
        <dbReference type="ARBA" id="ARBA00004418"/>
    </source>
</evidence>
<dbReference type="SUPFAM" id="SSF49354">
    <property type="entry name" value="PapD-like"/>
    <property type="match status" value="1"/>
</dbReference>
<comment type="similarity">
    <text evidence="2 8">Belongs to the periplasmic pilus chaperone family.</text>
</comment>
<protein>
    <submittedName>
        <fullName evidence="12">Fimbria/pilus periplasmic chaperone</fullName>
    </submittedName>
</protein>
<dbReference type="InterPro" id="IPR050643">
    <property type="entry name" value="Periplasmic_pilus_chap"/>
</dbReference>
<comment type="subcellular location">
    <subcellularLocation>
        <location evidence="1 8">Periplasm</location>
    </subcellularLocation>
</comment>
<evidence type="ECO:0000313" key="12">
    <source>
        <dbReference type="EMBL" id="KAA6123681.1"/>
    </source>
</evidence>
<feature type="chain" id="PRO_5044186477" evidence="9">
    <location>
        <begin position="29"/>
        <end position="234"/>
    </location>
</feature>
<keyword evidence="13" id="KW-1185">Reference proteome</keyword>
<dbReference type="InterPro" id="IPR036316">
    <property type="entry name" value="Pili_assmbl_chap_C_dom_sf"/>
</dbReference>
<evidence type="ECO:0000256" key="6">
    <source>
        <dbReference type="ARBA" id="ARBA00023186"/>
    </source>
</evidence>
<dbReference type="InterPro" id="IPR001829">
    <property type="entry name" value="Pili_assmbl_chaperone_bac"/>
</dbReference>
<evidence type="ECO:0000313" key="13">
    <source>
        <dbReference type="Proteomes" id="UP000324255"/>
    </source>
</evidence>
<reference evidence="12 13" key="1">
    <citation type="submission" date="2019-09" db="EMBL/GenBank/DDBJ databases">
        <title>Genomic diversity of phyloplane-associated Pantoea species in Pakistan cotton crop.</title>
        <authorList>
            <person name="Tufail M.R."/>
            <person name="Cook D.R."/>
        </authorList>
    </citation>
    <scope>NUCLEOTIDE SEQUENCE [LARGE SCALE GENOMIC DNA]</scope>
    <source>
        <strain evidence="12 13">B_8</strain>
    </source>
</reference>
<sequence length="234" mass="26183">MLSLSKNYKIFITLLSLVLSVCFSVAQAGGVGLGATRLIFSSQNKQASLSINNTDDKNVFLIKSWVEDKEGKVTSDFLVTPPLFLIKQKRENILRIMSVNKYLATDRETVYWLNVKAIPSRQKDTDSEQKNALQLAIQSRIKLFYRPVNLQGDPMTAYKELTFSRVGNVLIVKNPTPYYVNLVNIKSGDKKFAQMIAPKSSEPLNVDLHGSNTISFQAINDYGATMPVRSANIN</sequence>
<dbReference type="PANTHER" id="PTHR30251:SF2">
    <property type="entry name" value="FIMBRIAL CHAPERONE YADV-RELATED"/>
    <property type="match status" value="1"/>
</dbReference>
<dbReference type="Gene3D" id="2.60.40.10">
    <property type="entry name" value="Immunoglobulins"/>
    <property type="match status" value="2"/>
</dbReference>
<evidence type="ECO:0000256" key="4">
    <source>
        <dbReference type="ARBA" id="ARBA00022729"/>
    </source>
</evidence>
<dbReference type="Proteomes" id="UP000324255">
    <property type="component" value="Unassembled WGS sequence"/>
</dbReference>
<dbReference type="Pfam" id="PF00345">
    <property type="entry name" value="PapD_N"/>
    <property type="match status" value="1"/>
</dbReference>
<evidence type="ECO:0000256" key="5">
    <source>
        <dbReference type="ARBA" id="ARBA00022764"/>
    </source>
</evidence>
<evidence type="ECO:0000256" key="7">
    <source>
        <dbReference type="ARBA" id="ARBA00023319"/>
    </source>
</evidence>
<dbReference type="RefSeq" id="WP_150037798.1">
    <property type="nucleotide sequence ID" value="NZ_VWVM01000009.1"/>
</dbReference>
<evidence type="ECO:0000256" key="9">
    <source>
        <dbReference type="SAM" id="SignalP"/>
    </source>
</evidence>
<dbReference type="InterPro" id="IPR016148">
    <property type="entry name" value="Pili_assmbl_chaperone_C"/>
</dbReference>
<dbReference type="InterPro" id="IPR016147">
    <property type="entry name" value="Pili_assmbl_chaperone_N"/>
</dbReference>
<dbReference type="AlphaFoldDB" id="A0AB34CJ01"/>
<dbReference type="InterPro" id="IPR008962">
    <property type="entry name" value="PapD-like_sf"/>
</dbReference>
<evidence type="ECO:0000256" key="3">
    <source>
        <dbReference type="ARBA" id="ARBA00022558"/>
    </source>
</evidence>